<feature type="transmembrane region" description="Helical" evidence="2">
    <location>
        <begin position="141"/>
        <end position="161"/>
    </location>
</feature>
<protein>
    <recommendedName>
        <fullName evidence="5">Equilibrative nucleoside transporter 3</fullName>
    </recommendedName>
</protein>
<evidence type="ECO:0000313" key="3">
    <source>
        <dbReference type="EMBL" id="KAG9344436.1"/>
    </source>
</evidence>
<organism evidence="3 4">
    <name type="scientific">Albula glossodonta</name>
    <name type="common">roundjaw bonefish</name>
    <dbReference type="NCBI Taxonomy" id="121402"/>
    <lineage>
        <taxon>Eukaryota</taxon>
        <taxon>Metazoa</taxon>
        <taxon>Chordata</taxon>
        <taxon>Craniata</taxon>
        <taxon>Vertebrata</taxon>
        <taxon>Euteleostomi</taxon>
        <taxon>Actinopterygii</taxon>
        <taxon>Neopterygii</taxon>
        <taxon>Teleostei</taxon>
        <taxon>Albuliformes</taxon>
        <taxon>Albulidae</taxon>
        <taxon>Albula</taxon>
    </lineage>
</organism>
<feature type="region of interest" description="Disordered" evidence="1">
    <location>
        <begin position="96"/>
        <end position="116"/>
    </location>
</feature>
<dbReference type="EMBL" id="JAFBMS010000020">
    <property type="protein sequence ID" value="KAG9344436.1"/>
    <property type="molecule type" value="Genomic_DNA"/>
</dbReference>
<evidence type="ECO:0000313" key="4">
    <source>
        <dbReference type="Proteomes" id="UP000824540"/>
    </source>
</evidence>
<reference evidence="3" key="1">
    <citation type="thesis" date="2021" institute="BYU ScholarsArchive" country="Provo, UT, USA">
        <title>Applications of and Algorithms for Genome Assembly and Genomic Analyses with an Emphasis on Marine Teleosts.</title>
        <authorList>
            <person name="Pickett B.D."/>
        </authorList>
    </citation>
    <scope>NUCLEOTIDE SEQUENCE</scope>
    <source>
        <strain evidence="3">HI-2016</strain>
    </source>
</reference>
<evidence type="ECO:0008006" key="5">
    <source>
        <dbReference type="Google" id="ProtNLM"/>
    </source>
</evidence>
<comment type="caution">
    <text evidence="3">The sequence shown here is derived from an EMBL/GenBank/DDBJ whole genome shotgun (WGS) entry which is preliminary data.</text>
</comment>
<keyword evidence="4" id="KW-1185">Reference proteome</keyword>
<keyword evidence="2" id="KW-0472">Membrane</keyword>
<evidence type="ECO:0000256" key="1">
    <source>
        <dbReference type="SAM" id="MobiDB-lite"/>
    </source>
</evidence>
<sequence>MSAGSLLDVACWPSDGPADHIRPCSSPEQHRRNRAHLEAACLQVGMNSLTLLPSSTQLSLPPPSLFLCSSFHLTLSKRMDSKEPMHSSMNSSYMAAAHSPTCEEGEAEGGGEVGDGTPLLQGEHPAVPLATHYRPEDAYCMVYGIFFLMGIGSLLPWNFFITAKNYWLYKLSNGSDPENQEESHSDLSVSVEGNVRVTSNHHPFFYTSVWSLCWFVL</sequence>
<dbReference type="AlphaFoldDB" id="A0A8T2NY38"/>
<keyword evidence="2" id="KW-1133">Transmembrane helix</keyword>
<keyword evidence="2" id="KW-0812">Transmembrane</keyword>
<accession>A0A8T2NY38</accession>
<gene>
    <name evidence="3" type="ORF">JZ751_011106</name>
</gene>
<name>A0A8T2NY38_9TELE</name>
<dbReference type="Proteomes" id="UP000824540">
    <property type="component" value="Unassembled WGS sequence"/>
</dbReference>
<evidence type="ECO:0000256" key="2">
    <source>
        <dbReference type="SAM" id="Phobius"/>
    </source>
</evidence>
<dbReference type="OrthoDB" id="46396at2759"/>
<proteinExistence type="predicted"/>